<dbReference type="RefSeq" id="WP_131170693.1">
    <property type="nucleotide sequence ID" value="NZ_FXTL01000001.1"/>
</dbReference>
<reference evidence="10 11" key="1">
    <citation type="submission" date="2019-01" db="EMBL/GenBank/DDBJ databases">
        <title>Lactibacter flavus gen. nov., sp. nov., a novel bacterium of the family Propionibacteriaceae isolated from raw milk and dairy products.</title>
        <authorList>
            <person name="Huptas C."/>
            <person name="Wenning M."/>
            <person name="Breitenwieser F."/>
            <person name="Doll E."/>
            <person name="Von Neubeck M."/>
            <person name="Busse H.-J."/>
            <person name="Scherer S."/>
        </authorList>
    </citation>
    <scope>NUCLEOTIDE SEQUENCE [LARGE SCALE GENOMIC DNA]</scope>
    <source>
        <strain evidence="10 11">DSM 22130</strain>
    </source>
</reference>
<feature type="transmembrane region" description="Helical" evidence="7">
    <location>
        <begin position="307"/>
        <end position="336"/>
    </location>
</feature>
<feature type="transmembrane region" description="Helical" evidence="7">
    <location>
        <begin position="397"/>
        <end position="421"/>
    </location>
</feature>
<accession>A0A4V6MV62</accession>
<evidence type="ECO:0000259" key="8">
    <source>
        <dbReference type="Pfam" id="PF02687"/>
    </source>
</evidence>
<feature type="transmembrane region" description="Helical" evidence="7">
    <location>
        <begin position="20"/>
        <end position="43"/>
    </location>
</feature>
<evidence type="ECO:0000256" key="3">
    <source>
        <dbReference type="ARBA" id="ARBA00022475"/>
    </source>
</evidence>
<feature type="transmembrane region" description="Helical" evidence="7">
    <location>
        <begin position="805"/>
        <end position="827"/>
    </location>
</feature>
<dbReference type="EMBL" id="SDMR01000001">
    <property type="protein sequence ID" value="TBT96281.1"/>
    <property type="molecule type" value="Genomic_DNA"/>
</dbReference>
<comment type="caution">
    <text evidence="10">The sequence shown here is derived from an EMBL/GenBank/DDBJ whole genome shotgun (WGS) entry which is preliminary data.</text>
</comment>
<dbReference type="GO" id="GO:0044874">
    <property type="term" value="P:lipoprotein localization to outer membrane"/>
    <property type="evidence" value="ECO:0007669"/>
    <property type="project" value="TreeGrafter"/>
</dbReference>
<sequence length="846" mass="88183">MNVRTPQLTLAWRYLRGRGLRSLLTSLAVALGVMLIFGLNGILPTIMETFTRSMMAAAGKIDITVSSTLGQPFAASVLDKVSRIDGVAVATGEVEQLAPLPLKRDVSVANQVASITVVGVDPGVTGRVRDYPLASGRALTTSDAAAAVLSSDTAGRLGLGLGSELALPSQVGTTRFTVVGLLSTPTVGGQERVFVPLASAQVLFGMGDRLTVVQASLAPGADRTRAEASIKAALGTDYTVGGLSTNASLLASLQTSQFAFTLFGVFALATAGFIILNSFRTMVAERRRDIGMLRAIGARRKTITGMFLAESLLTGVVGTLLGMVFGWLLAVGLFAVMSPVFEGVMHLKLGSVRFEASSYVQALVLGIGVTVLAALIPARAAGRVTPMEALRPVTEEAYRATAGVRAWIGVGVLVASIGCLVTRVPSLIGLGAVLFLIGIALVTPAIVNPLSHAFGNVVELAFAREGALARSNLQRNPGRSANTVTAVMLGLASIVALVTVIQSIFSGFMGYIDRSLSADYMVIPQSIVLSQGNVAAGPKLASQIAHSPGIGSVSSLRIARGKLDGRDVQVIGIDPATYLKVASLEWNEGSSDAAVAQLAQGRWLIGNGIFSGQAGLTLGKTVALETPNGPRSYHVAGVGNDYLNAKVATIYVSQDMLARDFSVTSDMLVMANRLPSADPASTKAALARIVADYPGFQLYEASGWRAEQQKTFDSTLVIFNALIAALAVPSLLALVNTLAMSVLARTREIGMLRAVGATRRQIRRMVIAESLLLSVIGTAFGVVAGIWLGYALVQAMTGVGWPMPYIFPFGGVVLTMVVGVVFGVLAATVPARSAARLDVVAALHHE</sequence>
<feature type="domain" description="ABC3 transporter permease C-terminal" evidence="8">
    <location>
        <begin position="262"/>
        <end position="385"/>
    </location>
</feature>
<keyword evidence="5 7" id="KW-1133">Transmembrane helix</keyword>
<comment type="subcellular location">
    <subcellularLocation>
        <location evidence="1">Cell membrane</location>
        <topology evidence="1">Multi-pass membrane protein</topology>
    </subcellularLocation>
</comment>
<feature type="transmembrane region" description="Helical" evidence="7">
    <location>
        <begin position="484"/>
        <end position="512"/>
    </location>
</feature>
<evidence type="ECO:0000256" key="7">
    <source>
        <dbReference type="SAM" id="Phobius"/>
    </source>
</evidence>
<evidence type="ECO:0000259" key="9">
    <source>
        <dbReference type="Pfam" id="PF12704"/>
    </source>
</evidence>
<dbReference type="GO" id="GO:0098797">
    <property type="term" value="C:plasma membrane protein complex"/>
    <property type="evidence" value="ECO:0007669"/>
    <property type="project" value="TreeGrafter"/>
</dbReference>
<dbReference type="InterPro" id="IPR051447">
    <property type="entry name" value="Lipoprotein-release_system"/>
</dbReference>
<comment type="similarity">
    <text evidence="2">Belongs to the ABC-4 integral membrane protein family. LolC/E subfamily.</text>
</comment>
<feature type="transmembrane region" description="Helical" evidence="7">
    <location>
        <begin position="356"/>
        <end position="376"/>
    </location>
</feature>
<feature type="transmembrane region" description="Helical" evidence="7">
    <location>
        <begin position="427"/>
        <end position="447"/>
    </location>
</feature>
<dbReference type="InterPro" id="IPR003838">
    <property type="entry name" value="ABC3_permease_C"/>
</dbReference>
<dbReference type="AlphaFoldDB" id="A0A4V6MV62"/>
<dbReference type="OrthoDB" id="9780560at2"/>
<dbReference type="PANTHER" id="PTHR30489:SF0">
    <property type="entry name" value="LIPOPROTEIN-RELEASING SYSTEM TRANSMEMBRANE PROTEIN LOLE"/>
    <property type="match status" value="1"/>
</dbReference>
<feature type="domain" description="MacB-like periplasmic core" evidence="9">
    <location>
        <begin position="481"/>
        <end position="688"/>
    </location>
</feature>
<evidence type="ECO:0000313" key="10">
    <source>
        <dbReference type="EMBL" id="TBT96281.1"/>
    </source>
</evidence>
<dbReference type="Proteomes" id="UP000291933">
    <property type="component" value="Unassembled WGS sequence"/>
</dbReference>
<feature type="transmembrane region" description="Helical" evidence="7">
    <location>
        <begin position="717"/>
        <end position="744"/>
    </location>
</feature>
<evidence type="ECO:0000256" key="5">
    <source>
        <dbReference type="ARBA" id="ARBA00022989"/>
    </source>
</evidence>
<dbReference type="PANTHER" id="PTHR30489">
    <property type="entry name" value="LIPOPROTEIN-RELEASING SYSTEM TRANSMEMBRANE PROTEIN LOLE"/>
    <property type="match status" value="1"/>
</dbReference>
<feature type="domain" description="ABC3 transporter permease C-terminal" evidence="8">
    <location>
        <begin position="722"/>
        <end position="837"/>
    </location>
</feature>
<evidence type="ECO:0000256" key="1">
    <source>
        <dbReference type="ARBA" id="ARBA00004651"/>
    </source>
</evidence>
<protein>
    <submittedName>
        <fullName evidence="10">ABC transporter permease</fullName>
    </submittedName>
</protein>
<dbReference type="InterPro" id="IPR025857">
    <property type="entry name" value="MacB_PCD"/>
</dbReference>
<dbReference type="Pfam" id="PF12704">
    <property type="entry name" value="MacB_PCD"/>
    <property type="match status" value="2"/>
</dbReference>
<proteinExistence type="inferred from homology"/>
<feature type="domain" description="MacB-like periplasmic core" evidence="9">
    <location>
        <begin position="22"/>
        <end position="232"/>
    </location>
</feature>
<keyword evidence="4 7" id="KW-0812">Transmembrane</keyword>
<evidence type="ECO:0000256" key="4">
    <source>
        <dbReference type="ARBA" id="ARBA00022692"/>
    </source>
</evidence>
<dbReference type="Pfam" id="PF02687">
    <property type="entry name" value="FtsX"/>
    <property type="match status" value="2"/>
</dbReference>
<feature type="transmembrane region" description="Helical" evidence="7">
    <location>
        <begin position="765"/>
        <end position="793"/>
    </location>
</feature>
<keyword evidence="6 7" id="KW-0472">Membrane</keyword>
<evidence type="ECO:0000313" key="11">
    <source>
        <dbReference type="Proteomes" id="UP000291933"/>
    </source>
</evidence>
<evidence type="ECO:0000256" key="6">
    <source>
        <dbReference type="ARBA" id="ARBA00023136"/>
    </source>
</evidence>
<organism evidence="10 11">
    <name type="scientific">Propioniciclava tarda</name>
    <dbReference type="NCBI Taxonomy" id="433330"/>
    <lineage>
        <taxon>Bacteria</taxon>
        <taxon>Bacillati</taxon>
        <taxon>Actinomycetota</taxon>
        <taxon>Actinomycetes</taxon>
        <taxon>Propionibacteriales</taxon>
        <taxon>Propionibacteriaceae</taxon>
        <taxon>Propioniciclava</taxon>
    </lineage>
</organism>
<name>A0A4V6MV62_PROTD</name>
<keyword evidence="3" id="KW-1003">Cell membrane</keyword>
<evidence type="ECO:0000256" key="2">
    <source>
        <dbReference type="ARBA" id="ARBA00005236"/>
    </source>
</evidence>
<gene>
    <name evidence="10" type="ORF">ET996_01030</name>
</gene>
<feature type="transmembrane region" description="Helical" evidence="7">
    <location>
        <begin position="258"/>
        <end position="279"/>
    </location>
</feature>
<keyword evidence="11" id="KW-1185">Reference proteome</keyword>